<feature type="non-terminal residue" evidence="6">
    <location>
        <position position="1072"/>
    </location>
</feature>
<dbReference type="PROSITE" id="PS50865">
    <property type="entry name" value="ZF_MYND_2"/>
    <property type="match status" value="1"/>
</dbReference>
<dbReference type="EMBL" id="GL377304">
    <property type="protein sequence ID" value="EFI99625.1"/>
    <property type="molecule type" value="Genomic_DNA"/>
</dbReference>
<dbReference type="Proteomes" id="UP000007431">
    <property type="component" value="Unassembled WGS sequence"/>
</dbReference>
<sequence length="1072" mass="120787">MVVRSSSEIRPFTARLKDLPDNASRARAAAICVRLGPLLASERMCHELTVDPFTLPPKDMRTSSPAVSKAVAVLDDLGDMLETNYPGKSGLLVPAMQLLDRIWFNIIDWITFLHPNSGYLEPEPVPHVDGEPSGHIDTVISLSRALLKWKKPAAHLLAQTPQLYSQVMWLWLHIPDYLTGNMSDRIEDFVVWLEILVEGMYAMLGASVDVDSDVESLDSDIEEPEQYEPAAVRHAIACVKYRPRKMYRLAIRCVQKLVDAIEIWNDKLVDHALTFVAQHLEIVRALATELLVIGNHARDIVRSVVHLARSLHALRPGHEAVGRAGSLLGDIWDTATDNRSLVWALNDGAFPLLIEICHSLPTDDTRRMLIGAGMFNVAARTAHLPVIRAYTKHKGDASFASSRFLDDLDDLDDDEDDDEDDEDDEEYSKDLDVSLIDRILDKRAQLAKDAFPKKCANPQCNRQNVKLRRCPCKTVYYCSKECQSARWSLHSVDCLKGARKGLKYFGGFEIVEDADYLSYRDAMFLSLLAKKYVCGLDVVAIIDRIREMRSKAQPRGTKKDIFLVEIDYGEMPVHYGVKYVDQDSKYEQWQKDPTVIVTAKLCPLPVQGGGTSACVTAWRLVHCFSPATPISDSLAFASEPKQVALKGLQQALRQDASKLPMGKMIDAAVRRHVSIVIAVEEVGGLSIDPFTINKLHWIPTHADVLRGCEAIQQLSALLLVMDLATERVRHSVLGYIRSIWFPMVAWMDFLHPGHGYIQGLDRAHILAHLGLYAHLYRHDQDFSLEMSQTPQMHSWCMWLWLHVPETMRLSGPTQGVRDDLVHAPLEYRTLLLWSLQLDLAVRLMLSSSSKDDTPLNIDIPRLQEALASVGHRLHRLFSLAMRCISLLLAGYSVTTRTSKDTHNLIHCLSEKLAMLHTIAGHTSQINPDSLRPRVATALLDIVRTLRDIPGGIPVASMGYEIITKYWYHSSDYRPLVRSLKDGIFPVVLTLDRTPLLEEDREVHEKLFWYIANRTAHYPVAAALQKHNEGLTFSDARFEDTKKWADADEEVAKRLAIDVDHLEPGLLIEGAKR</sequence>
<evidence type="ECO:0000256" key="4">
    <source>
        <dbReference type="PROSITE-ProRule" id="PRU00134"/>
    </source>
</evidence>
<evidence type="ECO:0000313" key="7">
    <source>
        <dbReference type="Proteomes" id="UP000007431"/>
    </source>
</evidence>
<evidence type="ECO:0000256" key="3">
    <source>
        <dbReference type="ARBA" id="ARBA00022833"/>
    </source>
</evidence>
<dbReference type="Gene3D" id="6.10.140.2220">
    <property type="match status" value="1"/>
</dbReference>
<dbReference type="KEGG" id="scm:SCHCO_02569867"/>
<keyword evidence="3" id="KW-0862">Zinc</keyword>
<dbReference type="HOGENOM" id="CLU_307583_0_0_1"/>
<evidence type="ECO:0000259" key="5">
    <source>
        <dbReference type="PROSITE" id="PS50865"/>
    </source>
</evidence>
<evidence type="ECO:0000256" key="1">
    <source>
        <dbReference type="ARBA" id="ARBA00022723"/>
    </source>
</evidence>
<dbReference type="Pfam" id="PF01753">
    <property type="entry name" value="zf-MYND"/>
    <property type="match status" value="1"/>
</dbReference>
<proteinExistence type="predicted"/>
<evidence type="ECO:0000256" key="2">
    <source>
        <dbReference type="ARBA" id="ARBA00022771"/>
    </source>
</evidence>
<organism evidence="7">
    <name type="scientific">Schizophyllum commune (strain H4-8 / FGSC 9210)</name>
    <name type="common">Split gill fungus</name>
    <dbReference type="NCBI Taxonomy" id="578458"/>
    <lineage>
        <taxon>Eukaryota</taxon>
        <taxon>Fungi</taxon>
        <taxon>Dikarya</taxon>
        <taxon>Basidiomycota</taxon>
        <taxon>Agaricomycotina</taxon>
        <taxon>Agaricomycetes</taxon>
        <taxon>Agaricomycetidae</taxon>
        <taxon>Agaricales</taxon>
        <taxon>Schizophyllaceae</taxon>
        <taxon>Schizophyllum</taxon>
    </lineage>
</organism>
<dbReference type="GO" id="GO:0008270">
    <property type="term" value="F:zinc ion binding"/>
    <property type="evidence" value="ECO:0007669"/>
    <property type="project" value="UniProtKB-KW"/>
</dbReference>
<evidence type="ECO:0000313" key="6">
    <source>
        <dbReference type="EMBL" id="EFI99625.1"/>
    </source>
</evidence>
<keyword evidence="7" id="KW-1185">Reference proteome</keyword>
<name>D8PX81_SCHCM</name>
<keyword evidence="1" id="KW-0479">Metal-binding</keyword>
<dbReference type="OrthoDB" id="341421at2759"/>
<keyword evidence="2 4" id="KW-0863">Zinc-finger</keyword>
<reference evidence="6 7" key="1">
    <citation type="journal article" date="2010" name="Nat. Biotechnol.">
        <title>Genome sequence of the model mushroom Schizophyllum commune.</title>
        <authorList>
            <person name="Ohm R.A."/>
            <person name="de Jong J.F."/>
            <person name="Lugones L.G."/>
            <person name="Aerts A."/>
            <person name="Kothe E."/>
            <person name="Stajich J.E."/>
            <person name="de Vries R.P."/>
            <person name="Record E."/>
            <person name="Levasseur A."/>
            <person name="Baker S.E."/>
            <person name="Bartholomew K.A."/>
            <person name="Coutinho P.M."/>
            <person name="Erdmann S."/>
            <person name="Fowler T.J."/>
            <person name="Gathman A.C."/>
            <person name="Lombard V."/>
            <person name="Henrissat B."/>
            <person name="Knabe N."/>
            <person name="Kuees U."/>
            <person name="Lilly W.W."/>
            <person name="Lindquist E."/>
            <person name="Lucas S."/>
            <person name="Magnuson J.K."/>
            <person name="Piumi F."/>
            <person name="Raudaskoski M."/>
            <person name="Salamov A."/>
            <person name="Schmutz J."/>
            <person name="Schwarze F.W.M.R."/>
            <person name="vanKuyk P.A."/>
            <person name="Horton J.S."/>
            <person name="Grigoriev I.V."/>
            <person name="Woesten H.A.B."/>
        </authorList>
    </citation>
    <scope>NUCLEOTIDE SEQUENCE [LARGE SCALE GENOMIC DNA]</scope>
    <source>
        <strain evidence="7">H4-8 / FGSC 9210</strain>
    </source>
</reference>
<dbReference type="GeneID" id="9585650"/>
<accession>D8PX81</accession>
<dbReference type="VEuPathDB" id="FungiDB:SCHCODRAFT_02569867"/>
<protein>
    <recommendedName>
        <fullName evidence="5">MYND-type domain-containing protein</fullName>
    </recommendedName>
</protein>
<gene>
    <name evidence="6" type="ORF">SCHCODRAFT_107087</name>
</gene>
<dbReference type="SUPFAM" id="SSF144232">
    <property type="entry name" value="HIT/MYND zinc finger-like"/>
    <property type="match status" value="1"/>
</dbReference>
<feature type="domain" description="MYND-type" evidence="5">
    <location>
        <begin position="457"/>
        <end position="494"/>
    </location>
</feature>
<dbReference type="RefSeq" id="XP_003034528.1">
    <property type="nucleotide sequence ID" value="XM_003034482.1"/>
</dbReference>
<dbReference type="InParanoid" id="D8PX81"/>
<dbReference type="InterPro" id="IPR002893">
    <property type="entry name" value="Znf_MYND"/>
</dbReference>
<dbReference type="AlphaFoldDB" id="D8PX81"/>